<dbReference type="Pfam" id="PF08284">
    <property type="entry name" value="RVP_2"/>
    <property type="match status" value="1"/>
</dbReference>
<sequence length="192" mass="21566">MTEDGEIVNLEEVDVESEEEEEVECKLTGALGSMGLTITPTTAKSIRLGDGHGVSTKGVCKGVKMKMRELEVIVDALVLELGGMNMVLGVAWLSTLGKVVMDWKDITMQFSYNNKLIKLQGQATKSKVHKDLESILAAFPEVFRDNIQLPPHRSQVHHIKLYPEHGAINVRPYRYPHHQKEEIERHVAELLK</sequence>
<dbReference type="InterPro" id="IPR021109">
    <property type="entry name" value="Peptidase_aspartic_dom_sf"/>
</dbReference>
<dbReference type="SUPFAM" id="SSF56672">
    <property type="entry name" value="DNA/RNA polymerases"/>
    <property type="match status" value="1"/>
</dbReference>
<feature type="non-terminal residue" evidence="1">
    <location>
        <position position="192"/>
    </location>
</feature>
<keyword evidence="2" id="KW-1185">Reference proteome</keyword>
<comment type="caution">
    <text evidence="1">The sequence shown here is derived from an EMBL/GenBank/DDBJ whole genome shotgun (WGS) entry which is preliminary data.</text>
</comment>
<dbReference type="Proteomes" id="UP000265520">
    <property type="component" value="Unassembled WGS sequence"/>
</dbReference>
<dbReference type="Gene3D" id="2.40.70.10">
    <property type="entry name" value="Acid Proteases"/>
    <property type="match status" value="1"/>
</dbReference>
<dbReference type="InterPro" id="IPR043502">
    <property type="entry name" value="DNA/RNA_pol_sf"/>
</dbReference>
<name>A0A392NT90_9FABA</name>
<dbReference type="AlphaFoldDB" id="A0A392NT90"/>
<protein>
    <submittedName>
        <fullName evidence="1">Peptidase aspartic active site</fullName>
    </submittedName>
</protein>
<reference evidence="1 2" key="1">
    <citation type="journal article" date="2018" name="Front. Plant Sci.">
        <title>Red Clover (Trifolium pratense) and Zigzag Clover (T. medium) - A Picture of Genomic Similarities and Differences.</title>
        <authorList>
            <person name="Dluhosova J."/>
            <person name="Istvanek J."/>
            <person name="Nedelnik J."/>
            <person name="Repkova J."/>
        </authorList>
    </citation>
    <scope>NUCLEOTIDE SEQUENCE [LARGE SCALE GENOMIC DNA]</scope>
    <source>
        <strain evidence="2">cv. 10/8</strain>
        <tissue evidence="1">Leaf</tissue>
    </source>
</reference>
<proteinExistence type="predicted"/>
<evidence type="ECO:0000313" key="2">
    <source>
        <dbReference type="Proteomes" id="UP000265520"/>
    </source>
</evidence>
<organism evidence="1 2">
    <name type="scientific">Trifolium medium</name>
    <dbReference type="NCBI Taxonomy" id="97028"/>
    <lineage>
        <taxon>Eukaryota</taxon>
        <taxon>Viridiplantae</taxon>
        <taxon>Streptophyta</taxon>
        <taxon>Embryophyta</taxon>
        <taxon>Tracheophyta</taxon>
        <taxon>Spermatophyta</taxon>
        <taxon>Magnoliopsida</taxon>
        <taxon>eudicotyledons</taxon>
        <taxon>Gunneridae</taxon>
        <taxon>Pentapetalae</taxon>
        <taxon>rosids</taxon>
        <taxon>fabids</taxon>
        <taxon>Fabales</taxon>
        <taxon>Fabaceae</taxon>
        <taxon>Papilionoideae</taxon>
        <taxon>50 kb inversion clade</taxon>
        <taxon>NPAAA clade</taxon>
        <taxon>Hologalegina</taxon>
        <taxon>IRL clade</taxon>
        <taxon>Trifolieae</taxon>
        <taxon>Trifolium</taxon>
    </lineage>
</organism>
<evidence type="ECO:0000313" key="1">
    <source>
        <dbReference type="EMBL" id="MCI03051.1"/>
    </source>
</evidence>
<dbReference type="EMBL" id="LXQA010051059">
    <property type="protein sequence ID" value="MCI03051.1"/>
    <property type="molecule type" value="Genomic_DNA"/>
</dbReference>
<accession>A0A392NT90</accession>
<dbReference type="CDD" id="cd00303">
    <property type="entry name" value="retropepsin_like"/>
    <property type="match status" value="1"/>
</dbReference>